<dbReference type="Proteomes" id="UP000294933">
    <property type="component" value="Unassembled WGS sequence"/>
</dbReference>
<evidence type="ECO:0000313" key="2">
    <source>
        <dbReference type="Proteomes" id="UP000294933"/>
    </source>
</evidence>
<gene>
    <name evidence="1" type="ORF">BD410DRAFT_844549</name>
</gene>
<organism evidence="1 2">
    <name type="scientific">Rickenella mellea</name>
    <dbReference type="NCBI Taxonomy" id="50990"/>
    <lineage>
        <taxon>Eukaryota</taxon>
        <taxon>Fungi</taxon>
        <taxon>Dikarya</taxon>
        <taxon>Basidiomycota</taxon>
        <taxon>Agaricomycotina</taxon>
        <taxon>Agaricomycetes</taxon>
        <taxon>Hymenochaetales</taxon>
        <taxon>Rickenellaceae</taxon>
        <taxon>Rickenella</taxon>
    </lineage>
</organism>
<reference evidence="1 2" key="1">
    <citation type="submission" date="2018-06" db="EMBL/GenBank/DDBJ databases">
        <title>A transcriptomic atlas of mushroom development highlights an independent origin of complex multicellularity.</title>
        <authorList>
            <consortium name="DOE Joint Genome Institute"/>
            <person name="Krizsan K."/>
            <person name="Almasi E."/>
            <person name="Merenyi Z."/>
            <person name="Sahu N."/>
            <person name="Viragh M."/>
            <person name="Koszo T."/>
            <person name="Mondo S."/>
            <person name="Kiss B."/>
            <person name="Balint B."/>
            <person name="Kues U."/>
            <person name="Barry K."/>
            <person name="Hegedus J.C."/>
            <person name="Henrissat B."/>
            <person name="Johnson J."/>
            <person name="Lipzen A."/>
            <person name="Ohm R."/>
            <person name="Nagy I."/>
            <person name="Pangilinan J."/>
            <person name="Yan J."/>
            <person name="Xiong Y."/>
            <person name="Grigoriev I.V."/>
            <person name="Hibbett D.S."/>
            <person name="Nagy L.G."/>
        </authorList>
    </citation>
    <scope>NUCLEOTIDE SEQUENCE [LARGE SCALE GENOMIC DNA]</scope>
    <source>
        <strain evidence="1 2">SZMC22713</strain>
    </source>
</reference>
<evidence type="ECO:0000313" key="1">
    <source>
        <dbReference type="EMBL" id="TDL16272.1"/>
    </source>
</evidence>
<dbReference type="EMBL" id="ML170247">
    <property type="protein sequence ID" value="TDL16272.1"/>
    <property type="molecule type" value="Genomic_DNA"/>
</dbReference>
<dbReference type="VEuPathDB" id="FungiDB:BD410DRAFT_844549"/>
<proteinExistence type="predicted"/>
<protein>
    <submittedName>
        <fullName evidence="1">Uncharacterized protein</fullName>
    </submittedName>
</protein>
<name>A0A4Y7PN41_9AGAM</name>
<dbReference type="AlphaFoldDB" id="A0A4Y7PN41"/>
<accession>A0A4Y7PN41</accession>
<keyword evidence="2" id="KW-1185">Reference proteome</keyword>
<sequence>MLVTHSTSRGPQSVLFFSTRKLQPIHDHINVCLPHLRILHLTLDVLIWDEGNRGPFEHFLFPALKTFNLYIVTDHLDNANTLHRLWDLSIDFACQYATSLQNREIDGQFITSPPSFLGHFPKLKHLGVPIKLFNGEFIHELVRRFSSSVQHPCQGVFHLESLFVFAVKEKTLRAIIDHAVKESSSTAVHPVIIIVPDGLLDSFILPPGCMVGIMGRGEDLYKEIGWEYFRG</sequence>